<dbReference type="Proteomes" id="UP000620262">
    <property type="component" value="Unassembled WGS sequence"/>
</dbReference>
<organism evidence="1 2">
    <name type="scientific">Rhizobium viscosum</name>
    <name type="common">Arthrobacter viscosus</name>
    <dbReference type="NCBI Taxonomy" id="1673"/>
    <lineage>
        <taxon>Bacteria</taxon>
        <taxon>Pseudomonadati</taxon>
        <taxon>Pseudomonadota</taxon>
        <taxon>Alphaproteobacteria</taxon>
        <taxon>Hyphomicrobiales</taxon>
        <taxon>Rhizobiaceae</taxon>
        <taxon>Rhizobium/Agrobacterium group</taxon>
        <taxon>Rhizobium</taxon>
    </lineage>
</organism>
<dbReference type="RefSeq" id="WP_192730226.1">
    <property type="nucleotide sequence ID" value="NZ_BAAAVL010000013.1"/>
</dbReference>
<comment type="caution">
    <text evidence="1">The sequence shown here is derived from an EMBL/GenBank/DDBJ whole genome shotgun (WGS) entry which is preliminary data.</text>
</comment>
<protein>
    <recommendedName>
        <fullName evidence="3">Transposase</fullName>
    </recommendedName>
</protein>
<evidence type="ECO:0000313" key="1">
    <source>
        <dbReference type="EMBL" id="MBE1506535.1"/>
    </source>
</evidence>
<name>A0ABR9ITK9_RHIVS</name>
<gene>
    <name evidence="1" type="ORF">H4W29_003716</name>
</gene>
<accession>A0ABR9ITK9</accession>
<dbReference type="EMBL" id="JADBEC010000001">
    <property type="protein sequence ID" value="MBE1506535.1"/>
    <property type="molecule type" value="Genomic_DNA"/>
</dbReference>
<proteinExistence type="predicted"/>
<evidence type="ECO:0008006" key="3">
    <source>
        <dbReference type="Google" id="ProtNLM"/>
    </source>
</evidence>
<sequence>MRSADDDFTRALARIPEGYSEGDFEAGRWGATVKRSPDGKRIWLYAEDLAGNDIVSFNLYLLEQSGSTLKPCEMSSAKIIAFVLGYRPDRQGQPILPAKRSASR</sequence>
<reference evidence="1 2" key="1">
    <citation type="submission" date="2020-10" db="EMBL/GenBank/DDBJ databases">
        <title>Sequencing the genomes of 1000 actinobacteria strains.</title>
        <authorList>
            <person name="Klenk H.-P."/>
        </authorList>
    </citation>
    <scope>NUCLEOTIDE SEQUENCE [LARGE SCALE GENOMIC DNA]</scope>
    <source>
        <strain evidence="1 2">DSM 7307</strain>
    </source>
</reference>
<evidence type="ECO:0000313" key="2">
    <source>
        <dbReference type="Proteomes" id="UP000620262"/>
    </source>
</evidence>
<keyword evidence="2" id="KW-1185">Reference proteome</keyword>